<dbReference type="EMBL" id="GECU01022218">
    <property type="protein sequence ID" value="JAS85488.1"/>
    <property type="molecule type" value="Transcribed_RNA"/>
</dbReference>
<evidence type="ECO:0000313" key="2">
    <source>
        <dbReference type="EMBL" id="JAS85488.1"/>
    </source>
</evidence>
<organism evidence="2">
    <name type="scientific">Homalodisca liturata</name>
    <dbReference type="NCBI Taxonomy" id="320908"/>
    <lineage>
        <taxon>Eukaryota</taxon>
        <taxon>Metazoa</taxon>
        <taxon>Ecdysozoa</taxon>
        <taxon>Arthropoda</taxon>
        <taxon>Hexapoda</taxon>
        <taxon>Insecta</taxon>
        <taxon>Pterygota</taxon>
        <taxon>Neoptera</taxon>
        <taxon>Paraneoptera</taxon>
        <taxon>Hemiptera</taxon>
        <taxon>Auchenorrhyncha</taxon>
        <taxon>Membracoidea</taxon>
        <taxon>Cicadellidae</taxon>
        <taxon>Cicadellinae</taxon>
        <taxon>Proconiini</taxon>
        <taxon>Homalodisca</taxon>
    </lineage>
</organism>
<proteinExistence type="predicted"/>
<reference evidence="2" key="1">
    <citation type="submission" date="2015-11" db="EMBL/GenBank/DDBJ databases">
        <title>De novo transcriptome assembly of four potential Pierce s Disease insect vectors from Arizona vineyards.</title>
        <authorList>
            <person name="Tassone E.E."/>
        </authorList>
    </citation>
    <scope>NUCLEOTIDE SEQUENCE</scope>
</reference>
<feature type="region of interest" description="Disordered" evidence="1">
    <location>
        <begin position="35"/>
        <end position="55"/>
    </location>
</feature>
<dbReference type="AlphaFoldDB" id="A0A1B6IEW9"/>
<feature type="non-terminal residue" evidence="2">
    <location>
        <position position="1"/>
    </location>
</feature>
<gene>
    <name evidence="2" type="ORF">g.31685</name>
</gene>
<protein>
    <submittedName>
        <fullName evidence="2">Uncharacterized protein</fullName>
    </submittedName>
</protein>
<name>A0A1B6IEW9_9HEMI</name>
<sequence>NKVNNGFDELNPSTTHNSDDVIHLQPAVNISTKILNPQSSNSTGNSGFQDSSMSNLLKPLDGGEIQTINITADNEVGPRFLGLLDGEVNMIASPFRHAFMPRSPQPRPLIIVHRTPPTPTQPPTSPAPPSQQPINIIVNIPKDVDVDYYY</sequence>
<accession>A0A1B6IEW9</accession>
<evidence type="ECO:0000256" key="1">
    <source>
        <dbReference type="SAM" id="MobiDB-lite"/>
    </source>
</evidence>